<reference evidence="1 2" key="1">
    <citation type="submission" date="2018-03" db="EMBL/GenBank/DDBJ databases">
        <title>Genomic Encyclopedia of Archaeal and Bacterial Type Strains, Phase II (KMG-II): from individual species to whole genera.</title>
        <authorList>
            <person name="Goeker M."/>
        </authorList>
    </citation>
    <scope>NUCLEOTIDE SEQUENCE [LARGE SCALE GENOMIC DNA]</scope>
    <source>
        <strain evidence="1 2">DSM 44889</strain>
    </source>
</reference>
<protein>
    <recommendedName>
        <fullName evidence="3">PIN domain-containing protein</fullName>
    </recommendedName>
</protein>
<gene>
    <name evidence="1" type="ORF">BXY45_1391</name>
</gene>
<dbReference type="Proteomes" id="UP000245469">
    <property type="component" value="Unassembled WGS sequence"/>
</dbReference>
<dbReference type="AlphaFoldDB" id="A0A315ZQJ6"/>
<evidence type="ECO:0000313" key="1">
    <source>
        <dbReference type="EMBL" id="PWJ47270.1"/>
    </source>
</evidence>
<keyword evidence="2" id="KW-1185">Reference proteome</keyword>
<evidence type="ECO:0008006" key="3">
    <source>
        <dbReference type="Google" id="ProtNLM"/>
    </source>
</evidence>
<accession>A0A315ZQJ6</accession>
<name>A0A315ZQJ6_9ACTN</name>
<proteinExistence type="predicted"/>
<organism evidence="1 2">
    <name type="scientific">Quadrisphaera granulorum</name>
    <dbReference type="NCBI Taxonomy" id="317664"/>
    <lineage>
        <taxon>Bacteria</taxon>
        <taxon>Bacillati</taxon>
        <taxon>Actinomycetota</taxon>
        <taxon>Actinomycetes</taxon>
        <taxon>Kineosporiales</taxon>
        <taxon>Kineosporiaceae</taxon>
        <taxon>Quadrisphaera</taxon>
    </lineage>
</organism>
<evidence type="ECO:0000313" key="2">
    <source>
        <dbReference type="Proteomes" id="UP000245469"/>
    </source>
</evidence>
<dbReference type="EMBL" id="QGDQ01000039">
    <property type="protein sequence ID" value="PWJ47270.1"/>
    <property type="molecule type" value="Genomic_DNA"/>
</dbReference>
<dbReference type="RefSeq" id="WP_146211305.1">
    <property type="nucleotide sequence ID" value="NZ_QGDQ01000039.1"/>
</dbReference>
<sequence>MDTSVLCNLVPVPGRCQQEASAREEFQRHYTAGDELVLPVTAVVETGNFIAQLDDGGSRRRAAAALEEWLGAAVSQTPPFSLHDFSWDASTVQRFLEGAGTGERWVGLATRGIGAGDLLILTEPLPLARLR</sequence>
<comment type="caution">
    <text evidence="1">The sequence shown here is derived from an EMBL/GenBank/DDBJ whole genome shotgun (WGS) entry which is preliminary data.</text>
</comment>
<dbReference type="OrthoDB" id="158697at2"/>